<dbReference type="Proteomes" id="UP001075354">
    <property type="component" value="Chromosome 2"/>
</dbReference>
<dbReference type="InterPro" id="IPR048365">
    <property type="entry name" value="TNP-like_RNaseH_N"/>
</dbReference>
<dbReference type="EMBL" id="JAPTSV010000002">
    <property type="protein sequence ID" value="KAJ1530235.1"/>
    <property type="molecule type" value="Genomic_DNA"/>
</dbReference>
<evidence type="ECO:0000259" key="1">
    <source>
        <dbReference type="Pfam" id="PF21787"/>
    </source>
</evidence>
<protein>
    <recommendedName>
        <fullName evidence="5">Transposable element P transposase</fullName>
    </recommendedName>
</protein>
<proteinExistence type="predicted"/>
<gene>
    <name evidence="3" type="ORF">ONE63_005160</name>
</gene>
<comment type="caution">
    <text evidence="3">The sequence shown here is derived from an EMBL/GenBank/DDBJ whole genome shotgun (WGS) entry which is preliminary data.</text>
</comment>
<dbReference type="Pfam" id="PF21787">
    <property type="entry name" value="TNP-like_RNaseH_N"/>
    <property type="match status" value="1"/>
</dbReference>
<dbReference type="AlphaFoldDB" id="A0AAV7XXZ7"/>
<name>A0AAV7XXZ7_9NEOP</name>
<accession>A0AAV7XXZ7</accession>
<dbReference type="InterPro" id="IPR048366">
    <property type="entry name" value="TNP-like_GBD"/>
</dbReference>
<evidence type="ECO:0000313" key="4">
    <source>
        <dbReference type="Proteomes" id="UP001075354"/>
    </source>
</evidence>
<dbReference type="Pfam" id="PF21788">
    <property type="entry name" value="TNP-like_GBD"/>
    <property type="match status" value="1"/>
</dbReference>
<evidence type="ECO:0000259" key="2">
    <source>
        <dbReference type="Pfam" id="PF21788"/>
    </source>
</evidence>
<feature type="domain" description="Transposable element P transposase-like RNase H" evidence="1">
    <location>
        <begin position="80"/>
        <end position="225"/>
    </location>
</feature>
<evidence type="ECO:0008006" key="5">
    <source>
        <dbReference type="Google" id="ProtNLM"/>
    </source>
</evidence>
<sequence>MNKNTEKMTAIEKLFWEQQSLALSKREKSKGMRWHPTMIRLALQLRMLSPAAYDFMRDAGFLCLPSQRRLFDYSQFTEAKEGVQQEILDLLMSEINAKCPEEYQKYFNLLLDEMSIRSDLVYNSGTGELVGFTNLTSVEEELASLEAEIRGDKYEKKLAKKVLVFMLNGAVNDIRRVVAIYSTDDLSAAQLYVRTWEVIYLVEEAGAKVLCSIFDGASMNRKFITMHSNSGDTDFVYVTYNMASGECRNMYFMLDPPHLVKTFRNCFANSFCHRNSRALCINDKLLSWKAIQSLFLITKEHKYKGTKLTDAHVHLTSFSCMRVSLAVQVFSNSVAKALQTFKDNPKLKEYYNEELVDFILKMNRWFDCMNASEGSKKKHHNADLLEYVSVHDERFTFLEKEFLKYLQQWEDFVERQNNLSKEKKSKMIISYQSLEGIKITTLSFIKMTKFLLNINAPKVSARKFNQEPLEQYFSDQRRVRGDDNNPNLKQFLHSNLSLQSALTVQGKRGNREDVRNLQVDASPLPVRKKARK</sequence>
<evidence type="ECO:0000313" key="3">
    <source>
        <dbReference type="EMBL" id="KAJ1530235.1"/>
    </source>
</evidence>
<organism evidence="3 4">
    <name type="scientific">Megalurothrips usitatus</name>
    <name type="common">bean blossom thrips</name>
    <dbReference type="NCBI Taxonomy" id="439358"/>
    <lineage>
        <taxon>Eukaryota</taxon>
        <taxon>Metazoa</taxon>
        <taxon>Ecdysozoa</taxon>
        <taxon>Arthropoda</taxon>
        <taxon>Hexapoda</taxon>
        <taxon>Insecta</taxon>
        <taxon>Pterygota</taxon>
        <taxon>Neoptera</taxon>
        <taxon>Paraneoptera</taxon>
        <taxon>Thysanoptera</taxon>
        <taxon>Terebrantia</taxon>
        <taxon>Thripoidea</taxon>
        <taxon>Thripidae</taxon>
        <taxon>Megalurothrips</taxon>
    </lineage>
</organism>
<reference evidence="3" key="1">
    <citation type="submission" date="2022-12" db="EMBL/GenBank/DDBJ databases">
        <title>Chromosome-level genome assembly of the bean flower thrips Megalurothrips usitatus.</title>
        <authorList>
            <person name="Ma L."/>
            <person name="Liu Q."/>
            <person name="Li H."/>
            <person name="Cai W."/>
        </authorList>
    </citation>
    <scope>NUCLEOTIDE SEQUENCE</scope>
    <source>
        <strain evidence="3">Cailab_2022a</strain>
    </source>
</reference>
<keyword evidence="4" id="KW-1185">Reference proteome</keyword>
<feature type="domain" description="Transposable element P transposase-like GTP-binding insertion" evidence="2">
    <location>
        <begin position="258"/>
        <end position="379"/>
    </location>
</feature>